<organism evidence="3 4">
    <name type="scientific">Flavisolibacter tropicus</name>
    <dbReference type="NCBI Taxonomy" id="1492898"/>
    <lineage>
        <taxon>Bacteria</taxon>
        <taxon>Pseudomonadati</taxon>
        <taxon>Bacteroidota</taxon>
        <taxon>Chitinophagia</taxon>
        <taxon>Chitinophagales</taxon>
        <taxon>Chitinophagaceae</taxon>
        <taxon>Flavisolibacter</taxon>
    </lineage>
</organism>
<feature type="domain" description="Glycosyltransferase subfamily 4-like N-terminal" evidence="2">
    <location>
        <begin position="15"/>
        <end position="154"/>
    </location>
</feature>
<dbReference type="PANTHER" id="PTHR12526">
    <property type="entry name" value="GLYCOSYLTRANSFERASE"/>
    <property type="match status" value="1"/>
</dbReference>
<reference evidence="3 4" key="2">
    <citation type="journal article" date="2016" name="Int. J. Syst. Evol. Microbiol.">
        <title>Flavisolibacter tropicus sp. nov., isolated from tropical soil.</title>
        <authorList>
            <person name="Lee J.J."/>
            <person name="Kang M.S."/>
            <person name="Kim G.S."/>
            <person name="Lee C.S."/>
            <person name="Lim S."/>
            <person name="Lee J."/>
            <person name="Roh S.H."/>
            <person name="Kang H."/>
            <person name="Ha J.M."/>
            <person name="Bae S."/>
            <person name="Jung H.Y."/>
            <person name="Kim M.K."/>
        </authorList>
    </citation>
    <scope>NUCLEOTIDE SEQUENCE [LARGE SCALE GENOMIC DNA]</scope>
    <source>
        <strain evidence="3 4">LCS9</strain>
    </source>
</reference>
<dbReference type="Proteomes" id="UP000077177">
    <property type="component" value="Chromosome"/>
</dbReference>
<protein>
    <recommendedName>
        <fullName evidence="5">Glycosyltransferase</fullName>
    </recommendedName>
</protein>
<feature type="domain" description="Glycosyl transferase family 1" evidence="1">
    <location>
        <begin position="171"/>
        <end position="316"/>
    </location>
</feature>
<gene>
    <name evidence="3" type="ORF">SY85_03000</name>
</gene>
<dbReference type="SUPFAM" id="SSF53756">
    <property type="entry name" value="UDP-Glycosyltransferase/glycogen phosphorylase"/>
    <property type="match status" value="1"/>
</dbReference>
<dbReference type="Pfam" id="PF00534">
    <property type="entry name" value="Glycos_transf_1"/>
    <property type="match status" value="1"/>
</dbReference>
<dbReference type="RefSeq" id="WP_066401744.1">
    <property type="nucleotide sequence ID" value="NZ_CP011390.1"/>
</dbReference>
<proteinExistence type="predicted"/>
<dbReference type="KEGG" id="fla:SY85_03000"/>
<dbReference type="EMBL" id="CP011390">
    <property type="protein sequence ID" value="ANE49625.1"/>
    <property type="molecule type" value="Genomic_DNA"/>
</dbReference>
<keyword evidence="4" id="KW-1185">Reference proteome</keyword>
<evidence type="ECO:0000259" key="2">
    <source>
        <dbReference type="Pfam" id="PF13439"/>
    </source>
</evidence>
<dbReference type="Pfam" id="PF13439">
    <property type="entry name" value="Glyco_transf_4"/>
    <property type="match status" value="1"/>
</dbReference>
<dbReference type="AlphaFoldDB" id="A0A172TRC7"/>
<reference evidence="4" key="1">
    <citation type="submission" date="2015-01" db="EMBL/GenBank/DDBJ databases">
        <title>Flavisolibacter sp./LCS9/ whole genome sequencing.</title>
        <authorList>
            <person name="Kim M.K."/>
            <person name="Srinivasan S."/>
            <person name="Lee J.-J."/>
        </authorList>
    </citation>
    <scope>NUCLEOTIDE SEQUENCE [LARGE SCALE GENOMIC DNA]</scope>
    <source>
        <strain evidence="4">LCS9</strain>
    </source>
</reference>
<sequence length="358" mass="40638">MTKINIVHVIFVMRVGGAENMLTDLVNEQVKTANVSIIVVNSKIDQILIDRLSPAVKVYYAERNEQSRNPFVLFKIWFWLFNLKADVIHCHQHNLINYLPFWKNKMVVTIHTVGVEVKNLRKYKKVYAISDAVRNDLLKRGGINATVVYNGIETPNIKPKQLSTVNSAASFKIVQVSRLIHEVKGQHLAIEAIHKLRTTLNLDVQLYFIGRGPSLQYLSELTKEYNLENSVFFLGEKDRNWIYENLNQFDLLLQPSIYEGFGLTIVEGLAARLPVIASNVDGPAEILKDIPAGFLFDINIEGDLVSCILKVIELTKNNEFQDSCELSRNMVCQKYGINQTVSNYLNSYPLLPSNLAVA</sequence>
<dbReference type="Gene3D" id="3.40.50.2000">
    <property type="entry name" value="Glycogen Phosphorylase B"/>
    <property type="match status" value="2"/>
</dbReference>
<dbReference type="InterPro" id="IPR028098">
    <property type="entry name" value="Glyco_trans_4-like_N"/>
</dbReference>
<dbReference type="InterPro" id="IPR001296">
    <property type="entry name" value="Glyco_trans_1"/>
</dbReference>
<dbReference type="PANTHER" id="PTHR12526:SF630">
    <property type="entry name" value="GLYCOSYLTRANSFERASE"/>
    <property type="match status" value="1"/>
</dbReference>
<evidence type="ECO:0000313" key="3">
    <source>
        <dbReference type="EMBL" id="ANE49625.1"/>
    </source>
</evidence>
<dbReference type="STRING" id="1492898.SY85_03000"/>
<evidence type="ECO:0008006" key="5">
    <source>
        <dbReference type="Google" id="ProtNLM"/>
    </source>
</evidence>
<accession>A0A172TRC7</accession>
<dbReference type="CDD" id="cd03811">
    <property type="entry name" value="GT4_GT28_WabH-like"/>
    <property type="match status" value="1"/>
</dbReference>
<dbReference type="GO" id="GO:0016757">
    <property type="term" value="F:glycosyltransferase activity"/>
    <property type="evidence" value="ECO:0007669"/>
    <property type="project" value="InterPro"/>
</dbReference>
<evidence type="ECO:0000313" key="4">
    <source>
        <dbReference type="Proteomes" id="UP000077177"/>
    </source>
</evidence>
<dbReference type="OrthoDB" id="9792322at2"/>
<evidence type="ECO:0000259" key="1">
    <source>
        <dbReference type="Pfam" id="PF00534"/>
    </source>
</evidence>
<name>A0A172TRC7_9BACT</name>